<name>A0A5C5X1J0_9BACT</name>
<evidence type="ECO:0000313" key="3">
    <source>
        <dbReference type="Proteomes" id="UP000318053"/>
    </source>
</evidence>
<keyword evidence="3" id="KW-1185">Reference proteome</keyword>
<dbReference type="EMBL" id="SJPK01000016">
    <property type="protein sequence ID" value="TWT56161.1"/>
    <property type="molecule type" value="Genomic_DNA"/>
</dbReference>
<comment type="caution">
    <text evidence="2">The sequence shown here is derived from an EMBL/GenBank/DDBJ whole genome shotgun (WGS) entry which is preliminary data.</text>
</comment>
<dbReference type="RefSeq" id="WP_146393337.1">
    <property type="nucleotide sequence ID" value="NZ_SJPK01000016.1"/>
</dbReference>
<evidence type="ECO:0000256" key="1">
    <source>
        <dbReference type="SAM" id="MobiDB-lite"/>
    </source>
</evidence>
<proteinExistence type="predicted"/>
<accession>A0A5C5X1J0</accession>
<dbReference type="OrthoDB" id="9876867at2"/>
<evidence type="ECO:0000313" key="2">
    <source>
        <dbReference type="EMBL" id="TWT56161.1"/>
    </source>
</evidence>
<sequence>MTWIARLRRALLGAPIRIAPDEGRLLGLQVGQRVLLDDALLVVIERDQTPREDKPGIRYRLATYDETSNRLCLPDPPYLIEPGSFESDHGGIRMRRVPSPTAPDPAQPSRDEPVQPGSDDVWIDCRLLSEASGK</sequence>
<reference evidence="2 3" key="1">
    <citation type="submission" date="2019-02" db="EMBL/GenBank/DDBJ databases">
        <title>Deep-cultivation of Planctomycetes and their phenomic and genomic characterization uncovers novel biology.</title>
        <authorList>
            <person name="Wiegand S."/>
            <person name="Jogler M."/>
            <person name="Boedeker C."/>
            <person name="Pinto D."/>
            <person name="Vollmers J."/>
            <person name="Rivas-Marin E."/>
            <person name="Kohn T."/>
            <person name="Peeters S.H."/>
            <person name="Heuer A."/>
            <person name="Rast P."/>
            <person name="Oberbeckmann S."/>
            <person name="Bunk B."/>
            <person name="Jeske O."/>
            <person name="Meyerdierks A."/>
            <person name="Storesund J.E."/>
            <person name="Kallscheuer N."/>
            <person name="Luecker S."/>
            <person name="Lage O.M."/>
            <person name="Pohl T."/>
            <person name="Merkel B.J."/>
            <person name="Hornburger P."/>
            <person name="Mueller R.-W."/>
            <person name="Bruemmer F."/>
            <person name="Labrenz M."/>
            <person name="Spormann A.M."/>
            <person name="Op Den Camp H."/>
            <person name="Overmann J."/>
            <person name="Amann R."/>
            <person name="Jetten M.S.M."/>
            <person name="Mascher T."/>
            <person name="Medema M.H."/>
            <person name="Devos D.P."/>
            <person name="Kaster A.-K."/>
            <person name="Ovreas L."/>
            <person name="Rohde M."/>
            <person name="Galperin M.Y."/>
            <person name="Jogler C."/>
        </authorList>
    </citation>
    <scope>NUCLEOTIDE SEQUENCE [LARGE SCALE GENOMIC DNA]</scope>
    <source>
        <strain evidence="2 3">CA85</strain>
    </source>
</reference>
<gene>
    <name evidence="2" type="ORF">CA85_45030</name>
</gene>
<protein>
    <submittedName>
        <fullName evidence="2">Uncharacterized protein</fullName>
    </submittedName>
</protein>
<feature type="region of interest" description="Disordered" evidence="1">
    <location>
        <begin position="82"/>
        <end position="121"/>
    </location>
</feature>
<dbReference type="Proteomes" id="UP000318053">
    <property type="component" value="Unassembled WGS sequence"/>
</dbReference>
<organism evidence="2 3">
    <name type="scientific">Allorhodopirellula solitaria</name>
    <dbReference type="NCBI Taxonomy" id="2527987"/>
    <lineage>
        <taxon>Bacteria</taxon>
        <taxon>Pseudomonadati</taxon>
        <taxon>Planctomycetota</taxon>
        <taxon>Planctomycetia</taxon>
        <taxon>Pirellulales</taxon>
        <taxon>Pirellulaceae</taxon>
        <taxon>Allorhodopirellula</taxon>
    </lineage>
</organism>
<dbReference type="AlphaFoldDB" id="A0A5C5X1J0"/>